<comment type="similarity">
    <text evidence="1">Belongs to the AHA1 family.</text>
</comment>
<dbReference type="InterPro" id="IPR023393">
    <property type="entry name" value="START-like_dom_sf"/>
</dbReference>
<dbReference type="Gene3D" id="3.30.530.20">
    <property type="match status" value="1"/>
</dbReference>
<evidence type="ECO:0000313" key="3">
    <source>
        <dbReference type="EMBL" id="MBB6578299.1"/>
    </source>
</evidence>
<name>A0ABR6RGM2_9BURK</name>
<comment type="caution">
    <text evidence="3">The sequence shown here is derived from an EMBL/GenBank/DDBJ whole genome shotgun (WGS) entry which is preliminary data.</text>
</comment>
<proteinExistence type="inferred from homology"/>
<protein>
    <recommendedName>
        <fullName evidence="2">Activator of Hsp90 ATPase homologue 1/2-like C-terminal domain-containing protein</fullName>
    </recommendedName>
</protein>
<gene>
    <name evidence="3" type="ORF">HNP33_002380</name>
</gene>
<dbReference type="RefSeq" id="WP_184708589.1">
    <property type="nucleotide sequence ID" value="NZ_JACHKZ010000013.1"/>
</dbReference>
<accession>A0ABR6RGM2</accession>
<evidence type="ECO:0000259" key="2">
    <source>
        <dbReference type="Pfam" id="PF08327"/>
    </source>
</evidence>
<organism evidence="3 4">
    <name type="scientific">Comamonas odontotermitis</name>
    <dbReference type="NCBI Taxonomy" id="379895"/>
    <lineage>
        <taxon>Bacteria</taxon>
        <taxon>Pseudomonadati</taxon>
        <taxon>Pseudomonadota</taxon>
        <taxon>Betaproteobacteria</taxon>
        <taxon>Burkholderiales</taxon>
        <taxon>Comamonadaceae</taxon>
        <taxon>Comamonas</taxon>
    </lineage>
</organism>
<sequence>MTQRNGNTFISTRHIAATPNEVFAAIQSPERLARWWGPAGFTNTVQRCDMRPGGHWVFDMHGPDGKTYPNENVFDTIDPPQGSQPGLFVLHHIAQPLFRLTLRVQADGAGTKVDFVQVLDSVEMAQQLAHIVEPANEQNLDRLTAEVLGR</sequence>
<feature type="domain" description="Activator of Hsp90 ATPase homologue 1/2-like C-terminal" evidence="2">
    <location>
        <begin position="17"/>
        <end position="146"/>
    </location>
</feature>
<evidence type="ECO:0000256" key="1">
    <source>
        <dbReference type="ARBA" id="ARBA00006817"/>
    </source>
</evidence>
<dbReference type="EMBL" id="JACHKZ010000013">
    <property type="protein sequence ID" value="MBB6578299.1"/>
    <property type="molecule type" value="Genomic_DNA"/>
</dbReference>
<dbReference type="Proteomes" id="UP000562492">
    <property type="component" value="Unassembled WGS sequence"/>
</dbReference>
<evidence type="ECO:0000313" key="4">
    <source>
        <dbReference type="Proteomes" id="UP000562492"/>
    </source>
</evidence>
<reference evidence="3 4" key="1">
    <citation type="submission" date="2020-08" db="EMBL/GenBank/DDBJ databases">
        <title>Functional genomics of gut bacteria from endangered species of beetles.</title>
        <authorList>
            <person name="Carlos-Shanley C."/>
        </authorList>
    </citation>
    <scope>NUCLEOTIDE SEQUENCE [LARGE SCALE GENOMIC DNA]</scope>
    <source>
        <strain evidence="3 4">S00124</strain>
    </source>
</reference>
<dbReference type="Pfam" id="PF08327">
    <property type="entry name" value="AHSA1"/>
    <property type="match status" value="1"/>
</dbReference>
<keyword evidence="4" id="KW-1185">Reference proteome</keyword>
<dbReference type="SUPFAM" id="SSF55961">
    <property type="entry name" value="Bet v1-like"/>
    <property type="match status" value="1"/>
</dbReference>
<dbReference type="InterPro" id="IPR013538">
    <property type="entry name" value="ASHA1/2-like_C"/>
</dbReference>